<dbReference type="Proteomes" id="UP000015105">
    <property type="component" value="Chromosome 1D"/>
</dbReference>
<protein>
    <recommendedName>
        <fullName evidence="3">Reverse transcriptase domain-containing protein</fullName>
    </recommendedName>
</protein>
<reference evidence="2" key="2">
    <citation type="journal article" date="2017" name="Nat. Plants">
        <title>The Aegilops tauschii genome reveals multiple impacts of transposons.</title>
        <authorList>
            <person name="Zhao G."/>
            <person name="Zou C."/>
            <person name="Li K."/>
            <person name="Wang K."/>
            <person name="Li T."/>
            <person name="Gao L."/>
            <person name="Zhang X."/>
            <person name="Wang H."/>
            <person name="Yang Z."/>
            <person name="Liu X."/>
            <person name="Jiang W."/>
            <person name="Mao L."/>
            <person name="Kong X."/>
            <person name="Jiao Y."/>
            <person name="Jia J."/>
        </authorList>
    </citation>
    <scope>NUCLEOTIDE SEQUENCE [LARGE SCALE GENOMIC DNA]</scope>
    <source>
        <strain evidence="2">cv. AL8/78</strain>
    </source>
</reference>
<keyword evidence="2" id="KW-1185">Reference proteome</keyword>
<reference evidence="1" key="5">
    <citation type="journal article" date="2021" name="G3 (Bethesda)">
        <title>Aegilops tauschii genome assembly Aet v5.0 features greater sequence contiguity and improved annotation.</title>
        <authorList>
            <person name="Wang L."/>
            <person name="Zhu T."/>
            <person name="Rodriguez J.C."/>
            <person name="Deal K.R."/>
            <person name="Dubcovsky J."/>
            <person name="McGuire P.E."/>
            <person name="Lux T."/>
            <person name="Spannagl M."/>
            <person name="Mayer K.F.X."/>
            <person name="Baldrich P."/>
            <person name="Meyers B.C."/>
            <person name="Huo N."/>
            <person name="Gu Y.Q."/>
            <person name="Zhou H."/>
            <person name="Devos K.M."/>
            <person name="Bennetzen J.L."/>
            <person name="Unver T."/>
            <person name="Budak H."/>
            <person name="Gulick P.J."/>
            <person name="Galiba G."/>
            <person name="Kalapos B."/>
            <person name="Nelson D.R."/>
            <person name="Li P."/>
            <person name="You F.M."/>
            <person name="Luo M.C."/>
            <person name="Dvorak J."/>
        </authorList>
    </citation>
    <scope>NUCLEOTIDE SEQUENCE [LARGE SCALE GENOMIC DNA]</scope>
    <source>
        <strain evidence="1">cv. AL8/78</strain>
    </source>
</reference>
<reference evidence="1" key="4">
    <citation type="submission" date="2019-03" db="UniProtKB">
        <authorList>
            <consortium name="EnsemblPlants"/>
        </authorList>
    </citation>
    <scope>IDENTIFICATION</scope>
</reference>
<dbReference type="EnsemblPlants" id="AET1Gv20925300.1">
    <property type="protein sequence ID" value="AET1Gv20925300.1"/>
    <property type="gene ID" value="AET1Gv20925300"/>
</dbReference>
<evidence type="ECO:0008006" key="3">
    <source>
        <dbReference type="Google" id="ProtNLM"/>
    </source>
</evidence>
<organism evidence="1 2">
    <name type="scientific">Aegilops tauschii subsp. strangulata</name>
    <name type="common">Goatgrass</name>
    <dbReference type="NCBI Taxonomy" id="200361"/>
    <lineage>
        <taxon>Eukaryota</taxon>
        <taxon>Viridiplantae</taxon>
        <taxon>Streptophyta</taxon>
        <taxon>Embryophyta</taxon>
        <taxon>Tracheophyta</taxon>
        <taxon>Spermatophyta</taxon>
        <taxon>Magnoliopsida</taxon>
        <taxon>Liliopsida</taxon>
        <taxon>Poales</taxon>
        <taxon>Poaceae</taxon>
        <taxon>BOP clade</taxon>
        <taxon>Pooideae</taxon>
        <taxon>Triticodae</taxon>
        <taxon>Triticeae</taxon>
        <taxon>Triticinae</taxon>
        <taxon>Aegilops</taxon>
    </lineage>
</organism>
<name>A0A452ZUR6_AEGTS</name>
<evidence type="ECO:0000313" key="2">
    <source>
        <dbReference type="Proteomes" id="UP000015105"/>
    </source>
</evidence>
<dbReference type="Gramene" id="AET1Gv20925300.1">
    <property type="protein sequence ID" value="AET1Gv20925300.1"/>
    <property type="gene ID" value="AET1Gv20925300"/>
</dbReference>
<accession>A0A452ZUR6</accession>
<sequence length="46" mass="5292">VLTVLPTFVLTVPRAPKKLLKDIDKCRRRFLWAHDEELSGGKCKVN</sequence>
<proteinExistence type="predicted"/>
<evidence type="ECO:0000313" key="1">
    <source>
        <dbReference type="EnsemblPlants" id="AET1Gv20925300.1"/>
    </source>
</evidence>
<dbReference type="AlphaFoldDB" id="A0A452ZUR6"/>
<reference evidence="1" key="3">
    <citation type="journal article" date="2017" name="Nature">
        <title>Genome sequence of the progenitor of the wheat D genome Aegilops tauschii.</title>
        <authorList>
            <person name="Luo M.C."/>
            <person name="Gu Y.Q."/>
            <person name="Puiu D."/>
            <person name="Wang H."/>
            <person name="Twardziok S.O."/>
            <person name="Deal K.R."/>
            <person name="Huo N."/>
            <person name="Zhu T."/>
            <person name="Wang L."/>
            <person name="Wang Y."/>
            <person name="McGuire P.E."/>
            <person name="Liu S."/>
            <person name="Long H."/>
            <person name="Ramasamy R.K."/>
            <person name="Rodriguez J.C."/>
            <person name="Van S.L."/>
            <person name="Yuan L."/>
            <person name="Wang Z."/>
            <person name="Xia Z."/>
            <person name="Xiao L."/>
            <person name="Anderson O.D."/>
            <person name="Ouyang S."/>
            <person name="Liang Y."/>
            <person name="Zimin A.V."/>
            <person name="Pertea G."/>
            <person name="Qi P."/>
            <person name="Bennetzen J.L."/>
            <person name="Dai X."/>
            <person name="Dawson M.W."/>
            <person name="Muller H.G."/>
            <person name="Kugler K."/>
            <person name="Rivarola-Duarte L."/>
            <person name="Spannagl M."/>
            <person name="Mayer K.F.X."/>
            <person name="Lu F.H."/>
            <person name="Bevan M.W."/>
            <person name="Leroy P."/>
            <person name="Li P."/>
            <person name="You F.M."/>
            <person name="Sun Q."/>
            <person name="Liu Z."/>
            <person name="Lyons E."/>
            <person name="Wicker T."/>
            <person name="Salzberg S.L."/>
            <person name="Devos K.M."/>
            <person name="Dvorak J."/>
        </authorList>
    </citation>
    <scope>NUCLEOTIDE SEQUENCE [LARGE SCALE GENOMIC DNA]</scope>
    <source>
        <strain evidence="1">cv. AL8/78</strain>
    </source>
</reference>
<reference evidence="2" key="1">
    <citation type="journal article" date="2014" name="Science">
        <title>Ancient hybridizations among the ancestral genomes of bread wheat.</title>
        <authorList>
            <consortium name="International Wheat Genome Sequencing Consortium,"/>
            <person name="Marcussen T."/>
            <person name="Sandve S.R."/>
            <person name="Heier L."/>
            <person name="Spannagl M."/>
            <person name="Pfeifer M."/>
            <person name="Jakobsen K.S."/>
            <person name="Wulff B.B."/>
            <person name="Steuernagel B."/>
            <person name="Mayer K.F."/>
            <person name="Olsen O.A."/>
        </authorList>
    </citation>
    <scope>NUCLEOTIDE SEQUENCE [LARGE SCALE GENOMIC DNA]</scope>
    <source>
        <strain evidence="2">cv. AL8/78</strain>
    </source>
</reference>